<keyword evidence="1" id="KW-0812">Transmembrane</keyword>
<dbReference type="RefSeq" id="WP_108687761.1">
    <property type="nucleotide sequence ID" value="NZ_QCYK01000002.1"/>
</dbReference>
<gene>
    <name evidence="2" type="ORF">DCC81_16880</name>
</gene>
<evidence type="ECO:0000313" key="3">
    <source>
        <dbReference type="Proteomes" id="UP000244450"/>
    </source>
</evidence>
<keyword evidence="1" id="KW-0472">Membrane</keyword>
<dbReference type="EMBL" id="QCYK01000002">
    <property type="protein sequence ID" value="PUZ25922.1"/>
    <property type="molecule type" value="Genomic_DNA"/>
</dbReference>
<sequence length="87" mass="9877">MKKYLLTFFMLALPRLVLACKECTTGLPRGLRGEMQHPSGPDSNWDYLIVGITVVIVLLTMFYSVKWLLNPGEKESTHIKSLILIPE</sequence>
<keyword evidence="1" id="KW-1133">Transmembrane helix</keyword>
<evidence type="ECO:0000256" key="1">
    <source>
        <dbReference type="SAM" id="Phobius"/>
    </source>
</evidence>
<proteinExistence type="predicted"/>
<comment type="caution">
    <text evidence="2">The sequence shown here is derived from an EMBL/GenBank/DDBJ whole genome shotgun (WGS) entry which is preliminary data.</text>
</comment>
<reference evidence="2 3" key="1">
    <citation type="submission" date="2018-04" db="EMBL/GenBank/DDBJ databases">
        <title>Chitinophaga fuyangensis sp. nov., isolated from soil in a chemical factory.</title>
        <authorList>
            <person name="Chen K."/>
        </authorList>
    </citation>
    <scope>NUCLEOTIDE SEQUENCE [LARGE SCALE GENOMIC DNA]</scope>
    <source>
        <strain evidence="2 3">LY-1</strain>
    </source>
</reference>
<feature type="transmembrane region" description="Helical" evidence="1">
    <location>
        <begin position="47"/>
        <end position="69"/>
    </location>
</feature>
<organism evidence="2 3">
    <name type="scientific">Chitinophaga parva</name>
    <dbReference type="NCBI Taxonomy" id="2169414"/>
    <lineage>
        <taxon>Bacteria</taxon>
        <taxon>Pseudomonadati</taxon>
        <taxon>Bacteroidota</taxon>
        <taxon>Chitinophagia</taxon>
        <taxon>Chitinophagales</taxon>
        <taxon>Chitinophagaceae</taxon>
        <taxon>Chitinophaga</taxon>
    </lineage>
</organism>
<accession>A0A2T7BI31</accession>
<evidence type="ECO:0000313" key="2">
    <source>
        <dbReference type="EMBL" id="PUZ25922.1"/>
    </source>
</evidence>
<protein>
    <submittedName>
        <fullName evidence="2">Uncharacterized protein</fullName>
    </submittedName>
</protein>
<keyword evidence="3" id="KW-1185">Reference proteome</keyword>
<name>A0A2T7BI31_9BACT</name>
<dbReference type="Proteomes" id="UP000244450">
    <property type="component" value="Unassembled WGS sequence"/>
</dbReference>
<dbReference type="OrthoDB" id="678322at2"/>
<dbReference type="AlphaFoldDB" id="A0A2T7BI31"/>